<keyword evidence="8" id="KW-1278">Translocase</keyword>
<evidence type="ECO:0000256" key="2">
    <source>
        <dbReference type="ARBA" id="ARBA00004370"/>
    </source>
</evidence>
<keyword evidence="6" id="KW-0479">Metal-binding</keyword>
<evidence type="ECO:0000256" key="5">
    <source>
        <dbReference type="ARBA" id="ARBA00022448"/>
    </source>
</evidence>
<dbReference type="GO" id="GO:0042773">
    <property type="term" value="P:ATP synthesis coupled electron transport"/>
    <property type="evidence" value="ECO:0007669"/>
    <property type="project" value="TreeGrafter"/>
</dbReference>
<dbReference type="EC" id="7.1.1.9" evidence="4"/>
<evidence type="ECO:0000256" key="7">
    <source>
        <dbReference type="ARBA" id="ARBA00022842"/>
    </source>
</evidence>
<dbReference type="GO" id="GO:0004129">
    <property type="term" value="F:cytochrome-c oxidase activity"/>
    <property type="evidence" value="ECO:0007669"/>
    <property type="project" value="UniProtKB-EC"/>
</dbReference>
<geneLocation type="mitochondrion" evidence="15"/>
<evidence type="ECO:0000256" key="8">
    <source>
        <dbReference type="ARBA" id="ARBA00022967"/>
    </source>
</evidence>
<feature type="domain" description="Cytochrome oxidase subunit II copper A binding" evidence="14">
    <location>
        <begin position="1"/>
        <end position="120"/>
    </location>
</feature>
<dbReference type="EMBL" id="KP899775">
    <property type="protein sequence ID" value="AKS04256.1"/>
    <property type="molecule type" value="Genomic_DNA"/>
</dbReference>
<dbReference type="InterPro" id="IPR045187">
    <property type="entry name" value="CcO_II"/>
</dbReference>
<evidence type="ECO:0000256" key="13">
    <source>
        <dbReference type="ARBA" id="ARBA00049512"/>
    </source>
</evidence>
<dbReference type="SUPFAM" id="SSF49503">
    <property type="entry name" value="Cupredoxins"/>
    <property type="match status" value="1"/>
</dbReference>
<reference evidence="15" key="1">
    <citation type="submission" date="2015-03" db="EMBL/GenBank/DDBJ databases">
        <title>Mitochondrial variation in chaetognaths.</title>
        <authorList>
            <person name="Marletaz F."/>
            <person name="Le Parco Y."/>
            <person name="Liu S."/>
            <person name="Peijnenburg K."/>
        </authorList>
    </citation>
    <scope>NUCLEOTIDE SEQUENCE</scope>
    <source>
        <strain evidence="15">SE-S3-42</strain>
    </source>
</reference>
<accession>A0A141CL60</accession>
<evidence type="ECO:0000256" key="11">
    <source>
        <dbReference type="ARBA" id="ARBA00023136"/>
    </source>
</evidence>
<comment type="similarity">
    <text evidence="3">Belongs to the cytochrome c oxidase subunit 2 family.</text>
</comment>
<evidence type="ECO:0000256" key="6">
    <source>
        <dbReference type="ARBA" id="ARBA00022723"/>
    </source>
</evidence>
<keyword evidence="10" id="KW-0186">Copper</keyword>
<dbReference type="InterPro" id="IPR008972">
    <property type="entry name" value="Cupredoxin"/>
</dbReference>
<dbReference type="PRINTS" id="PR01166">
    <property type="entry name" value="CYCOXIDASEII"/>
</dbReference>
<gene>
    <name evidence="15" type="primary">COX2</name>
</gene>
<dbReference type="InterPro" id="IPR002429">
    <property type="entry name" value="CcO_II-like_C"/>
</dbReference>
<evidence type="ECO:0000313" key="15">
    <source>
        <dbReference type="EMBL" id="AKS04256.1"/>
    </source>
</evidence>
<dbReference type="PANTHER" id="PTHR22888">
    <property type="entry name" value="CYTOCHROME C OXIDASE, SUBUNIT II"/>
    <property type="match status" value="1"/>
</dbReference>
<proteinExistence type="inferred from homology"/>
<dbReference type="GO" id="GO:0005507">
    <property type="term" value="F:copper ion binding"/>
    <property type="evidence" value="ECO:0007669"/>
    <property type="project" value="InterPro"/>
</dbReference>
<keyword evidence="15" id="KW-0496">Mitochondrion</keyword>
<comment type="cofactor">
    <cofactor evidence="1">
        <name>Cu cation</name>
        <dbReference type="ChEBI" id="CHEBI:23378"/>
    </cofactor>
</comment>
<evidence type="ECO:0000256" key="4">
    <source>
        <dbReference type="ARBA" id="ARBA00012949"/>
    </source>
</evidence>
<name>A0A141CL60_9BILA</name>
<sequence>FRSQWYWSYEYSDFFSSEIDSYMIPTPLRLLDCDNRLLLAAQTPIRVLVTSGDVLHSWTVPVLGIKADAVPGRLNQLSLFSDRAGVFFGQCSEICGSNHSFMPIVVEVLMLQCYVDTVSGLVNEIASRLFPSVGANCNQCMVVQVDKSVTVNNMVKGDLTQHTGSQSSNSFSYSKVWEGDQNATSQPKKRSFCSLLSALLRCCVGA</sequence>
<dbReference type="AlphaFoldDB" id="A0A141CL60"/>
<keyword evidence="9" id="KW-0249">Electron transport</keyword>
<feature type="non-terminal residue" evidence="15">
    <location>
        <position position="1"/>
    </location>
</feature>
<keyword evidence="11" id="KW-0472">Membrane</keyword>
<dbReference type="InterPro" id="IPR034210">
    <property type="entry name" value="CcO_II_C"/>
</dbReference>
<evidence type="ECO:0000256" key="1">
    <source>
        <dbReference type="ARBA" id="ARBA00001935"/>
    </source>
</evidence>
<dbReference type="Pfam" id="PF00116">
    <property type="entry name" value="COX2"/>
    <property type="match status" value="1"/>
</dbReference>
<keyword evidence="5" id="KW-0813">Transport</keyword>
<dbReference type="PROSITE" id="PS50857">
    <property type="entry name" value="COX2_CUA"/>
    <property type="match status" value="1"/>
</dbReference>
<comment type="subcellular location">
    <subcellularLocation>
        <location evidence="2">Membrane</location>
    </subcellularLocation>
</comment>
<protein>
    <recommendedName>
        <fullName evidence="4">cytochrome-c oxidase</fullName>
        <ecNumber evidence="4">7.1.1.9</ecNumber>
    </recommendedName>
    <alternativeName>
        <fullName evidence="12">Cytochrome c oxidase polypeptide II</fullName>
    </alternativeName>
</protein>
<dbReference type="InterPro" id="IPR001505">
    <property type="entry name" value="Copper_CuA"/>
</dbReference>
<organism evidence="15">
    <name type="scientific">Parasagitta elegans</name>
    <dbReference type="NCBI Taxonomy" id="1562708"/>
    <lineage>
        <taxon>Eukaryota</taxon>
        <taxon>Metazoa</taxon>
        <taxon>Spiralia</taxon>
        <taxon>Gnathifera</taxon>
        <taxon>Chaetognatha</taxon>
        <taxon>Sagittoidea</taxon>
        <taxon>Aphragmophora</taxon>
        <taxon>Ctenodontina</taxon>
        <taxon>Sagittidae</taxon>
        <taxon>Parasagitta</taxon>
    </lineage>
</organism>
<evidence type="ECO:0000256" key="12">
    <source>
        <dbReference type="ARBA" id="ARBA00031389"/>
    </source>
</evidence>
<comment type="catalytic activity">
    <reaction evidence="13">
        <text>4 Fe(II)-[cytochrome c] + O2 + 8 H(+)(in) = 4 Fe(III)-[cytochrome c] + 2 H2O + 4 H(+)(out)</text>
        <dbReference type="Rhea" id="RHEA:11436"/>
        <dbReference type="Rhea" id="RHEA-COMP:10350"/>
        <dbReference type="Rhea" id="RHEA-COMP:14399"/>
        <dbReference type="ChEBI" id="CHEBI:15377"/>
        <dbReference type="ChEBI" id="CHEBI:15378"/>
        <dbReference type="ChEBI" id="CHEBI:15379"/>
        <dbReference type="ChEBI" id="CHEBI:29033"/>
        <dbReference type="ChEBI" id="CHEBI:29034"/>
        <dbReference type="EC" id="7.1.1.9"/>
    </reaction>
    <physiologicalReaction direction="left-to-right" evidence="13">
        <dbReference type="Rhea" id="RHEA:11437"/>
    </physiologicalReaction>
</comment>
<dbReference type="GO" id="GO:0016020">
    <property type="term" value="C:membrane"/>
    <property type="evidence" value="ECO:0007669"/>
    <property type="project" value="UniProtKB-SubCell"/>
</dbReference>
<evidence type="ECO:0000256" key="10">
    <source>
        <dbReference type="ARBA" id="ARBA00023008"/>
    </source>
</evidence>
<dbReference type="PROSITE" id="PS00078">
    <property type="entry name" value="COX2"/>
    <property type="match status" value="1"/>
</dbReference>
<dbReference type="CDD" id="cd13912">
    <property type="entry name" value="CcO_II_C"/>
    <property type="match status" value="1"/>
</dbReference>
<evidence type="ECO:0000256" key="3">
    <source>
        <dbReference type="ARBA" id="ARBA00007866"/>
    </source>
</evidence>
<dbReference type="Gene3D" id="2.60.40.420">
    <property type="entry name" value="Cupredoxins - blue copper proteins"/>
    <property type="match status" value="1"/>
</dbReference>
<keyword evidence="7" id="KW-0460">Magnesium</keyword>
<evidence type="ECO:0000259" key="14">
    <source>
        <dbReference type="PROSITE" id="PS50857"/>
    </source>
</evidence>
<dbReference type="PANTHER" id="PTHR22888:SF9">
    <property type="entry name" value="CYTOCHROME C OXIDASE SUBUNIT 2"/>
    <property type="match status" value="1"/>
</dbReference>
<evidence type="ECO:0000256" key="9">
    <source>
        <dbReference type="ARBA" id="ARBA00022982"/>
    </source>
</evidence>